<evidence type="ECO:0000313" key="2">
    <source>
        <dbReference type="EMBL" id="MBZ5711778.1"/>
    </source>
</evidence>
<name>A0ABS7TU95_9BACT</name>
<reference evidence="2" key="1">
    <citation type="submission" date="2021-08" db="EMBL/GenBank/DDBJ databases">
        <authorList>
            <person name="Stevens D.C."/>
        </authorList>
    </citation>
    <scope>NUCLEOTIDE SEQUENCE</scope>
    <source>
        <strain evidence="2">DSM 53165</strain>
    </source>
</reference>
<feature type="chain" id="PRO_5045718925" description="Spore coat protein U domain-containing protein" evidence="1">
    <location>
        <begin position="25"/>
        <end position="169"/>
    </location>
</feature>
<dbReference type="RefSeq" id="WP_224193539.1">
    <property type="nucleotide sequence ID" value="NZ_JAIRAU010000027.1"/>
</dbReference>
<gene>
    <name evidence="2" type="ORF">K7C98_21255</name>
</gene>
<feature type="signal peptide" evidence="1">
    <location>
        <begin position="1"/>
        <end position="24"/>
    </location>
</feature>
<dbReference type="EMBL" id="JAIRAU010000027">
    <property type="protein sequence ID" value="MBZ5711778.1"/>
    <property type="molecule type" value="Genomic_DNA"/>
</dbReference>
<evidence type="ECO:0008006" key="4">
    <source>
        <dbReference type="Google" id="ProtNLM"/>
    </source>
</evidence>
<keyword evidence="1" id="KW-0732">Signal</keyword>
<keyword evidence="3" id="KW-1185">Reference proteome</keyword>
<accession>A0ABS7TU95</accession>
<dbReference type="Proteomes" id="UP001139031">
    <property type="component" value="Unassembled WGS sequence"/>
</dbReference>
<evidence type="ECO:0000313" key="3">
    <source>
        <dbReference type="Proteomes" id="UP001139031"/>
    </source>
</evidence>
<proteinExistence type="predicted"/>
<comment type="caution">
    <text evidence="2">The sequence shown here is derived from an EMBL/GenBank/DDBJ whole genome shotgun (WGS) entry which is preliminary data.</text>
</comment>
<evidence type="ECO:0000256" key="1">
    <source>
        <dbReference type="SAM" id="SignalP"/>
    </source>
</evidence>
<sequence>MKKFFLIATTFASAFIGEAPEAAAADKQQTAVTACAVTAGGTIIYTGSNVGIKAGSTGTVTLMCPVDVNLASFDTIELSYRDSDGTGNTGSVEVIVNAVDKTSAVFSTPYVIFESNWYATTAWNNKVQALASTFTFDHDDYFYYVQINLTRSSTTTFVPVGHVKLFTTP</sequence>
<protein>
    <recommendedName>
        <fullName evidence="4">Spore coat protein U domain-containing protein</fullName>
    </recommendedName>
</protein>
<organism evidence="2 3">
    <name type="scientific">Nannocystis pusilla</name>
    <dbReference type="NCBI Taxonomy" id="889268"/>
    <lineage>
        <taxon>Bacteria</taxon>
        <taxon>Pseudomonadati</taxon>
        <taxon>Myxococcota</taxon>
        <taxon>Polyangia</taxon>
        <taxon>Nannocystales</taxon>
        <taxon>Nannocystaceae</taxon>
        <taxon>Nannocystis</taxon>
    </lineage>
</organism>